<dbReference type="InterPro" id="IPR033985">
    <property type="entry name" value="SusD-like_N"/>
</dbReference>
<evidence type="ECO:0000313" key="9">
    <source>
        <dbReference type="Proteomes" id="UP000324575"/>
    </source>
</evidence>
<sequence length="602" mass="68547">MKKIAVILINIMLLASCSDILDKVPLDIISDEAVWNDEALTDAYLTNIYTRMHFFGNESYGTGWWDSDMAFACFAVNVVSDECMTNWSDWGDAVTWYNYKFGNLRIGGGLMEWWGYGQIRDLNTYIERLPGTTLENNLKTAKLAEARFLRAFAYFAMVKRYGGVPIITKVQSINEPENELYPDRNKEVDVYDFVIRELDEIVNDLPDPSATETGRPGKSAALALKSRAALYAGSIAQYGKVQLDNAVGIPAEKANSYYQMAYDTADRIIKSGWHQLYNQDVDKITNFKNIFLNENNSEVIFSKPHNSLNSLDENGSGWCVDFFCGPRPNGWSRGNLLAPYLEMAEDFEYIDGRPGTLDRVAIQQGLWSIDELWKDKDPRFFATLYTQNTPWQGDKCEFYNGLLKPDGTIQTSDSYNDVLAMGDQDMTSTCFGVMKYLDESHDNMAGTNSAWATSATDWQIFRYAEILLNYAEAAFELGKTGDALSAVNQIRNRAGIAPLASIDRDKIRHERKVELAFEGHRYWDVRRWRTAVTDLSRDFSGLRYILDYNSYMAGTPKYKLMILDKIDGSVTSPLFREENYYLPITQERTSNNPKLVENPGYQ</sequence>
<evidence type="ECO:0000256" key="2">
    <source>
        <dbReference type="ARBA" id="ARBA00006275"/>
    </source>
</evidence>
<evidence type="ECO:0000256" key="3">
    <source>
        <dbReference type="ARBA" id="ARBA00022729"/>
    </source>
</evidence>
<feature type="domain" description="SusD-like N-terminal" evidence="7">
    <location>
        <begin position="36"/>
        <end position="229"/>
    </location>
</feature>
<dbReference type="AlphaFoldDB" id="A0A5M8NUV6"/>
<dbReference type="Gene3D" id="1.25.40.390">
    <property type="match status" value="1"/>
</dbReference>
<evidence type="ECO:0000259" key="6">
    <source>
        <dbReference type="Pfam" id="PF07980"/>
    </source>
</evidence>
<comment type="caution">
    <text evidence="8">The sequence shown here is derived from an EMBL/GenBank/DDBJ whole genome shotgun (WGS) entry which is preliminary data.</text>
</comment>
<organism evidence="8 9">
    <name type="scientific">Candidatus Ordinivivax streblomastigis</name>
    <dbReference type="NCBI Taxonomy" id="2540710"/>
    <lineage>
        <taxon>Bacteria</taxon>
        <taxon>Pseudomonadati</taxon>
        <taxon>Bacteroidota</taxon>
        <taxon>Bacteroidia</taxon>
        <taxon>Bacteroidales</taxon>
        <taxon>Candidatus Ordinivivax</taxon>
    </lineage>
</organism>
<evidence type="ECO:0000313" key="8">
    <source>
        <dbReference type="EMBL" id="KAA6300520.1"/>
    </source>
</evidence>
<protein>
    <submittedName>
        <fullName evidence="8">RagB/SusD family nutrient uptake outer membrane protein</fullName>
    </submittedName>
</protein>
<keyword evidence="3" id="KW-0732">Signal</keyword>
<dbReference type="InterPro" id="IPR012944">
    <property type="entry name" value="SusD_RagB_dom"/>
</dbReference>
<comment type="similarity">
    <text evidence="2">Belongs to the SusD family.</text>
</comment>
<dbReference type="Proteomes" id="UP000324575">
    <property type="component" value="Unassembled WGS sequence"/>
</dbReference>
<keyword evidence="4" id="KW-0472">Membrane</keyword>
<dbReference type="InterPro" id="IPR011990">
    <property type="entry name" value="TPR-like_helical_dom_sf"/>
</dbReference>
<dbReference type="CDD" id="cd08977">
    <property type="entry name" value="SusD"/>
    <property type="match status" value="1"/>
</dbReference>
<dbReference type="PROSITE" id="PS51257">
    <property type="entry name" value="PROKAR_LIPOPROTEIN"/>
    <property type="match status" value="1"/>
</dbReference>
<evidence type="ECO:0000256" key="5">
    <source>
        <dbReference type="ARBA" id="ARBA00023237"/>
    </source>
</evidence>
<evidence type="ECO:0000256" key="1">
    <source>
        <dbReference type="ARBA" id="ARBA00004442"/>
    </source>
</evidence>
<dbReference type="Pfam" id="PF07980">
    <property type="entry name" value="SusD_RagB"/>
    <property type="match status" value="1"/>
</dbReference>
<feature type="domain" description="RagB/SusD" evidence="6">
    <location>
        <begin position="298"/>
        <end position="601"/>
    </location>
</feature>
<dbReference type="SUPFAM" id="SSF48452">
    <property type="entry name" value="TPR-like"/>
    <property type="match status" value="1"/>
</dbReference>
<accession>A0A5M8NUV6</accession>
<keyword evidence="5" id="KW-0998">Cell outer membrane</keyword>
<proteinExistence type="inferred from homology"/>
<name>A0A5M8NUV6_9BACT</name>
<comment type="subcellular location">
    <subcellularLocation>
        <location evidence="1">Cell outer membrane</location>
    </subcellularLocation>
</comment>
<dbReference type="GO" id="GO:0009279">
    <property type="term" value="C:cell outer membrane"/>
    <property type="evidence" value="ECO:0007669"/>
    <property type="project" value="UniProtKB-SubCell"/>
</dbReference>
<gene>
    <name evidence="8" type="ORF">EZS26_003335</name>
</gene>
<dbReference type="EMBL" id="SNRX01000072">
    <property type="protein sequence ID" value="KAA6300520.1"/>
    <property type="molecule type" value="Genomic_DNA"/>
</dbReference>
<evidence type="ECO:0000256" key="4">
    <source>
        <dbReference type="ARBA" id="ARBA00023136"/>
    </source>
</evidence>
<dbReference type="Pfam" id="PF14322">
    <property type="entry name" value="SusD-like_3"/>
    <property type="match status" value="1"/>
</dbReference>
<reference evidence="8 9" key="1">
    <citation type="submission" date="2019-03" db="EMBL/GenBank/DDBJ databases">
        <title>Single cell metagenomics reveals metabolic interactions within the superorganism composed of flagellate Streblomastix strix and complex community of Bacteroidetes bacteria on its surface.</title>
        <authorList>
            <person name="Treitli S.C."/>
            <person name="Kolisko M."/>
            <person name="Husnik F."/>
            <person name="Keeling P."/>
            <person name="Hampl V."/>
        </authorList>
    </citation>
    <scope>NUCLEOTIDE SEQUENCE [LARGE SCALE GENOMIC DNA]</scope>
    <source>
        <strain evidence="8">St1</strain>
    </source>
</reference>
<evidence type="ECO:0000259" key="7">
    <source>
        <dbReference type="Pfam" id="PF14322"/>
    </source>
</evidence>